<dbReference type="Proteomes" id="UP000194885">
    <property type="component" value="Unassembled WGS sequence"/>
</dbReference>
<evidence type="ECO:0000313" key="10">
    <source>
        <dbReference type="EMBL" id="RBS31296.1"/>
    </source>
</evidence>
<dbReference type="Proteomes" id="UP001260956">
    <property type="component" value="Unassembled WGS sequence"/>
</dbReference>
<dbReference type="EMBL" id="JAMWMK010000009">
    <property type="protein sequence ID" value="MDC4247895.1"/>
    <property type="molecule type" value="Genomic_DNA"/>
</dbReference>
<protein>
    <submittedName>
        <fullName evidence="2">DUF1694 domain-containing protein</fullName>
    </submittedName>
    <submittedName>
        <fullName evidence="5">YueI family protein</fullName>
    </submittedName>
</protein>
<dbReference type="EMBL" id="CP033041">
    <property type="protein sequence ID" value="AYM71856.1"/>
    <property type="molecule type" value="Genomic_DNA"/>
</dbReference>
<dbReference type="Pfam" id="PF07997">
    <property type="entry name" value="DUF1694"/>
    <property type="match status" value="1"/>
</dbReference>
<dbReference type="InterPro" id="IPR029064">
    <property type="entry name" value="Ribosomal_eL30-like_sf"/>
</dbReference>
<dbReference type="Proteomes" id="UP000183509">
    <property type="component" value="Unassembled WGS sequence"/>
</dbReference>
<evidence type="ECO:0000313" key="7">
    <source>
        <dbReference type="EMBL" id="OTN93757.1"/>
    </source>
</evidence>
<feature type="region of interest" description="Disordered" evidence="1">
    <location>
        <begin position="124"/>
        <end position="150"/>
    </location>
</feature>
<evidence type="ECO:0000313" key="8">
    <source>
        <dbReference type="EMBL" id="PHL21052.1"/>
    </source>
</evidence>
<evidence type="ECO:0000313" key="9">
    <source>
        <dbReference type="EMBL" id="PZM57146.1"/>
    </source>
</evidence>
<dbReference type="EMBL" id="NGKW01000003">
    <property type="protein sequence ID" value="OTN93757.1"/>
    <property type="molecule type" value="Genomic_DNA"/>
</dbReference>
<name>A0A132Z7J6_ENTFC</name>
<evidence type="ECO:0000313" key="13">
    <source>
        <dbReference type="Proteomes" id="UP000070452"/>
    </source>
</evidence>
<proteinExistence type="predicted"/>
<accession>A0A132Z7J6</accession>
<evidence type="ECO:0000256" key="1">
    <source>
        <dbReference type="SAM" id="MobiDB-lite"/>
    </source>
</evidence>
<dbReference type="EMBL" id="QOVC01000005">
    <property type="protein sequence ID" value="KAA0690746.1"/>
    <property type="molecule type" value="Genomic_DNA"/>
</dbReference>
<dbReference type="EMBL" id="FKLM01000027">
    <property type="protein sequence ID" value="SAM46525.1"/>
    <property type="molecule type" value="Genomic_DNA"/>
</dbReference>
<reference evidence="5" key="10">
    <citation type="submission" date="2022-05" db="EMBL/GenBank/DDBJ databases">
        <title>Draft genome sequences of Clostridium perfringens strains isolated from Peru.</title>
        <authorList>
            <person name="Hurtado R."/>
            <person name="Lima L."/>
            <person name="Sousa T."/>
            <person name="Jaiswal A.K."/>
            <person name="Tiwari S."/>
            <person name="Maturrano L."/>
            <person name="Brenig B."/>
            <person name="Azevedo V."/>
        </authorList>
    </citation>
    <scope>NUCLEOTIDE SEQUENCE</scope>
    <source>
        <strain evidence="5">CP4</strain>
    </source>
</reference>
<reference evidence="11 20" key="6">
    <citation type="submission" date="2017-12" db="EMBL/GenBank/DDBJ databases">
        <title>A pool of 800 enterococci isolated from chicken carcass rinse samples from New Zealand.</title>
        <authorList>
            <person name="Zhang J."/>
            <person name="Rogers L."/>
            <person name="Midwinter A."/>
            <person name="French N."/>
        </authorList>
    </citation>
    <scope>NUCLEOTIDE SEQUENCE [LARGE SCALE GENOMIC DNA]</scope>
    <source>
        <strain evidence="11 20">EN697</strain>
    </source>
</reference>
<organism evidence="7 15">
    <name type="scientific">Enterococcus faecium</name>
    <name type="common">Streptococcus faecium</name>
    <dbReference type="NCBI Taxonomy" id="1352"/>
    <lineage>
        <taxon>Bacteria</taxon>
        <taxon>Bacillati</taxon>
        <taxon>Bacillota</taxon>
        <taxon>Bacilli</taxon>
        <taxon>Lactobacillales</taxon>
        <taxon>Enterococcaceae</taxon>
        <taxon>Enterococcus</taxon>
    </lineage>
</organism>
<dbReference type="PIRSF" id="PIRSF034303">
    <property type="entry name" value="DUF1694"/>
    <property type="match status" value="1"/>
</dbReference>
<dbReference type="OMA" id="KDCEDAK"/>
<evidence type="ECO:0000313" key="16">
    <source>
        <dbReference type="Proteomes" id="UP000224303"/>
    </source>
</evidence>
<evidence type="ECO:0000313" key="11">
    <source>
        <dbReference type="EMBL" id="RXU87214.1"/>
    </source>
</evidence>
<reference evidence="10 18" key="1">
    <citation type="submission" date="2015-06" db="EMBL/GenBank/DDBJ databases">
        <title>The Genome Sequence of Enterococcus faecium 131EA1.</title>
        <authorList>
            <consortium name="The Broad Institute Genomics Platform"/>
            <consortium name="The Broad Institute Genome Sequencing Center for Infectious Disease"/>
            <person name="Earl A.M."/>
            <person name="Van Tyne D."/>
            <person name="Lebreton F."/>
            <person name="Saavedra J.T."/>
            <person name="Gilmore M.S."/>
            <person name="Manson Mcguire A."/>
            <person name="Clock S."/>
            <person name="Crupain M."/>
            <person name="Rangan U."/>
            <person name="Young S."/>
            <person name="Abouelleil A."/>
            <person name="Cao P."/>
            <person name="Chapman S.B."/>
            <person name="Griggs A."/>
            <person name="Priest M."/>
            <person name="Shea T."/>
            <person name="Wortman J."/>
            <person name="Nusbaum C."/>
            <person name="Birren B."/>
        </authorList>
    </citation>
    <scope>NUCLEOTIDE SEQUENCE [LARGE SCALE GENOMIC DNA]</scope>
    <source>
        <strain evidence="10 18">131EA1</strain>
    </source>
</reference>
<dbReference type="EMBL" id="PJVH01000027">
    <property type="protein sequence ID" value="RXU87214.1"/>
    <property type="molecule type" value="Genomic_DNA"/>
</dbReference>
<dbReference type="Proteomes" id="UP001141166">
    <property type="component" value="Unassembled WGS sequence"/>
</dbReference>
<evidence type="ECO:0000313" key="18">
    <source>
        <dbReference type="Proteomes" id="UP000253144"/>
    </source>
</evidence>
<reference evidence="8 16" key="5">
    <citation type="submission" date="2017-10" db="EMBL/GenBank/DDBJ databases">
        <title>Draft genomes of the Enterococcus faecium isolated from human feces before and after Helicobacter pylori eradication therapy.</title>
        <authorList>
            <person name="Prianichniikov N.A."/>
            <person name="Glushchenko O.E."/>
            <person name="Malakhova M.V."/>
        </authorList>
    </citation>
    <scope>NUCLEOTIDE SEQUENCE [LARGE SCALE GENOMIC DNA]</scope>
    <source>
        <strain evidence="8 16">Hp_5-7</strain>
    </source>
</reference>
<dbReference type="Proteomes" id="UP000224303">
    <property type="component" value="Unassembled WGS sequence"/>
</dbReference>
<reference evidence="3 21" key="8">
    <citation type="submission" date="2018-07" db="EMBL/GenBank/DDBJ databases">
        <title>High quality draft genome sequencing of Enterococcus faecium exhibiting probiotic potential isolated from mucus of freshwater fish.</title>
        <authorList>
            <person name="El-Jeni R."/>
            <person name="Ghedira K."/>
            <person name="Abdelhak S."/>
            <person name="El-Bour M."/>
            <person name="Bouhaouala-Zahar B."/>
        </authorList>
    </citation>
    <scope>NUCLEOTIDE SEQUENCE [LARGE SCALE GENOMIC DNA]</scope>
    <source>
        <strain evidence="3 21">R.A73</strain>
    </source>
</reference>
<dbReference type="Gene3D" id="3.30.1330.30">
    <property type="match status" value="1"/>
</dbReference>
<reference evidence="4 13" key="2">
    <citation type="submission" date="2016-01" db="EMBL/GenBank/DDBJ databases">
        <title>Molecular Mechanisms for transfer of large genomic segments between Enterococcus faecium strains.</title>
        <authorList>
            <person name="Garcia-Solache M.A."/>
            <person name="Lebreton F."/>
            <person name="Mclaughlin R.E."/>
            <person name="Whiteaker J.D."/>
            <person name="Gilmore M.S."/>
            <person name="Rice L.B."/>
        </authorList>
    </citation>
    <scope>NUCLEOTIDE SEQUENCE [LARGE SCALE GENOMIC DNA]</scope>
    <source>
        <strain evidence="4 13">D344RRF x C68</strain>
    </source>
</reference>
<evidence type="ECO:0000313" key="6">
    <source>
        <dbReference type="EMBL" id="MDT2368695.1"/>
    </source>
</evidence>
<gene>
    <name evidence="7" type="ORF">A5810_001633</name>
    <name evidence="4" type="ORF">AWT83_02985</name>
    <name evidence="8" type="ORF">CQR37_10515</name>
    <name evidence="11" type="ORF">CYQ77_09130</name>
    <name evidence="2" type="ORF">D9Z05_00575</name>
    <name evidence="9" type="ORF">DKP91_00060</name>
    <name evidence="12" type="ORF">DTPHA_601691</name>
    <name evidence="3" type="ORF">DTX73_07760</name>
    <name evidence="10" type="ORF">EB12_01481</name>
    <name evidence="5" type="ORF">M3X98_07485</name>
    <name evidence="6" type="ORF">P6Z85_00625</name>
</gene>
<reference evidence="12 14" key="3">
    <citation type="submission" date="2016-04" db="EMBL/GenBank/DDBJ databases">
        <authorList>
            <person name="Millard A."/>
        </authorList>
    </citation>
    <scope>NUCLEOTIDE SEQUENCE [LARGE SCALE GENOMIC DNA]</scope>
    <source>
        <strain evidence="12">Isolate 22</strain>
    </source>
</reference>
<reference evidence="6" key="11">
    <citation type="submission" date="2023-03" db="EMBL/GenBank/DDBJ databases">
        <authorList>
            <person name="Shen W."/>
            <person name="Cai J."/>
        </authorList>
    </citation>
    <scope>NUCLEOTIDE SEQUENCE</scope>
    <source>
        <strain evidence="6">B1010-2</strain>
    </source>
</reference>
<sequence>MAQDDVKSHLDKGLYGTPLVNPEEQHKYLGTFRERCYLSMTVAEMIQPKNKENFLKELKKHPDASILLNGALPLSVQNQYIQLATKNNSRFTVVNDYVTANPEEFGLLLTAKEAVNEPVIDIEKKYPEENSSPAEKEKPKKKKSFWDRLF</sequence>
<dbReference type="EMBL" id="JARPTX010000001">
    <property type="protein sequence ID" value="MDT2368695.1"/>
    <property type="molecule type" value="Genomic_DNA"/>
</dbReference>
<evidence type="ECO:0000313" key="19">
    <source>
        <dbReference type="Proteomes" id="UP000275747"/>
    </source>
</evidence>
<dbReference type="Proteomes" id="UP000289562">
    <property type="component" value="Unassembled WGS sequence"/>
</dbReference>
<dbReference type="InterPro" id="IPR012543">
    <property type="entry name" value="DUF1694"/>
</dbReference>
<dbReference type="EMBL" id="LRHK01000001">
    <property type="protein sequence ID" value="KWX17524.1"/>
    <property type="molecule type" value="Genomic_DNA"/>
</dbReference>
<dbReference type="AlphaFoldDB" id="A0A132Z7J6"/>
<dbReference type="EMBL" id="PCGC01000025">
    <property type="protein sequence ID" value="PHL21052.1"/>
    <property type="molecule type" value="Genomic_DNA"/>
</dbReference>
<evidence type="ECO:0000313" key="15">
    <source>
        <dbReference type="Proteomes" id="UP000194885"/>
    </source>
</evidence>
<evidence type="ECO:0000313" key="20">
    <source>
        <dbReference type="Proteomes" id="UP000289562"/>
    </source>
</evidence>
<reference evidence="9 17" key="7">
    <citation type="submission" date="2018-05" db="EMBL/GenBank/DDBJ databases">
        <title>Vancomycin-resistant Enterococcus faecium strain from Chelyabinsk, Russia.</title>
        <authorList>
            <person name="Gostev V."/>
            <person name="Goncharov A."/>
            <person name="Kolodzhieva V."/>
            <person name="Suvorov A."/>
            <person name="Sidorenko S."/>
            <person name="Zueva L."/>
        </authorList>
    </citation>
    <scope>NUCLEOTIDE SEQUENCE [LARGE SCALE GENOMIC DNA]</scope>
    <source>
        <strain evidence="9 17">20</strain>
    </source>
</reference>
<reference evidence="2 19" key="9">
    <citation type="submission" date="2018-10" db="EMBL/GenBank/DDBJ databases">
        <title>Escaping from acidified nitrite in gastric host defense: Transcriptomic basis for resistance to free nitrous acid in Enterococcus faecalis.</title>
        <authorList>
            <person name="Yu Z."/>
            <person name="Shi D."/>
            <person name="Liu W."/>
            <person name="Meng F."/>
        </authorList>
    </citation>
    <scope>NUCLEOTIDE SEQUENCE [LARGE SCALE GENOMIC DNA]</scope>
    <source>
        <strain evidence="2 19">JE1</strain>
    </source>
</reference>
<evidence type="ECO:0000313" key="21">
    <source>
        <dbReference type="Proteomes" id="UP000448762"/>
    </source>
</evidence>
<evidence type="ECO:0000313" key="14">
    <source>
        <dbReference type="Proteomes" id="UP000183509"/>
    </source>
</evidence>
<evidence type="ECO:0000313" key="12">
    <source>
        <dbReference type="EMBL" id="SAM46525.1"/>
    </source>
</evidence>
<dbReference type="Proteomes" id="UP000275747">
    <property type="component" value="Chromosome"/>
</dbReference>
<dbReference type="Proteomes" id="UP000253144">
    <property type="component" value="Unassembled WGS sequence"/>
</dbReference>
<evidence type="ECO:0000313" key="4">
    <source>
        <dbReference type="EMBL" id="KWX17524.1"/>
    </source>
</evidence>
<dbReference type="Proteomes" id="UP000448762">
    <property type="component" value="Unassembled WGS sequence"/>
</dbReference>
<evidence type="ECO:0000313" key="5">
    <source>
        <dbReference type="EMBL" id="MDC4247895.1"/>
    </source>
</evidence>
<reference evidence="7 15" key="4">
    <citation type="submission" date="2017-05" db="EMBL/GenBank/DDBJ databases">
        <title>The Genome Sequence of Enterococcus faecium 7H8_DIV0219.</title>
        <authorList>
            <consortium name="The Broad Institute Genomics Platform"/>
            <consortium name="The Broad Institute Genomic Center for Infectious Diseases"/>
            <person name="Earl A."/>
            <person name="Manson A."/>
            <person name="Schwartman J."/>
            <person name="Gilmore M."/>
            <person name="Abouelleil A."/>
            <person name="Cao P."/>
            <person name="Chapman S."/>
            <person name="Cusick C."/>
            <person name="Shea T."/>
            <person name="Young S."/>
            <person name="Neafsey D."/>
            <person name="Nusbaum C."/>
            <person name="Birren B."/>
        </authorList>
    </citation>
    <scope>NUCLEOTIDE SEQUENCE [LARGE SCALE GENOMIC DNA]</scope>
    <source>
        <strain evidence="7 15">7H8_DIV0219</strain>
    </source>
</reference>
<dbReference type="Proteomes" id="UP000070452">
    <property type="component" value="Unassembled WGS sequence"/>
</dbReference>
<dbReference type="EMBL" id="QHGU01000001">
    <property type="protein sequence ID" value="PZM57146.1"/>
    <property type="molecule type" value="Genomic_DNA"/>
</dbReference>
<evidence type="ECO:0000313" key="2">
    <source>
        <dbReference type="EMBL" id="AYM71856.1"/>
    </source>
</evidence>
<dbReference type="EMBL" id="LEQJ01000009">
    <property type="protein sequence ID" value="RBS31296.1"/>
    <property type="molecule type" value="Genomic_DNA"/>
</dbReference>
<evidence type="ECO:0000313" key="3">
    <source>
        <dbReference type="EMBL" id="KAA0690746.1"/>
    </source>
</evidence>
<dbReference type="GeneID" id="66453124"/>
<dbReference type="RefSeq" id="WP_002287902.1">
    <property type="nucleotide sequence ID" value="NZ_AP019394.1"/>
</dbReference>
<dbReference type="STRING" id="1352.AL014_11650"/>
<dbReference type="Proteomes" id="UP000249070">
    <property type="component" value="Unassembled WGS sequence"/>
</dbReference>
<evidence type="ECO:0000313" key="17">
    <source>
        <dbReference type="Proteomes" id="UP000249070"/>
    </source>
</evidence>
<dbReference type="PATRIC" id="fig|1352.1358.peg.120"/>
<dbReference type="SUPFAM" id="SSF160515">
    <property type="entry name" value="YueI-like"/>
    <property type="match status" value="1"/>
</dbReference>